<dbReference type="OrthoDB" id="5244859at2"/>
<evidence type="ECO:0000256" key="1">
    <source>
        <dbReference type="SAM" id="MobiDB-lite"/>
    </source>
</evidence>
<name>A0A4U5WTA7_STRLS</name>
<dbReference type="AlphaFoldDB" id="A0A4U5WTA7"/>
<dbReference type="Gene3D" id="3.40.50.2020">
    <property type="match status" value="1"/>
</dbReference>
<dbReference type="SUPFAM" id="SSF53271">
    <property type="entry name" value="PRTase-like"/>
    <property type="match status" value="1"/>
</dbReference>
<dbReference type="PANTHER" id="PTHR47505:SF1">
    <property type="entry name" value="DNA UTILIZATION PROTEIN YHGH"/>
    <property type="match status" value="1"/>
</dbReference>
<feature type="compositionally biased region" description="Gly residues" evidence="1">
    <location>
        <begin position="275"/>
        <end position="299"/>
    </location>
</feature>
<accession>A0A4U5WTA7</accession>
<comment type="caution">
    <text evidence="2">The sequence shown here is derived from an EMBL/GenBank/DDBJ whole genome shotgun (WGS) entry which is preliminary data.</text>
</comment>
<proteinExistence type="predicted"/>
<dbReference type="EMBL" id="SZNQ01000001">
    <property type="protein sequence ID" value="TKT05002.1"/>
    <property type="molecule type" value="Genomic_DNA"/>
</dbReference>
<gene>
    <name evidence="2" type="ORF">E4U91_13905</name>
</gene>
<organism evidence="2 3">
    <name type="scientific">Streptomyces lasalocidi</name>
    <name type="common">Streptomyces lasaliensis</name>
    <dbReference type="NCBI Taxonomy" id="324833"/>
    <lineage>
        <taxon>Bacteria</taxon>
        <taxon>Bacillati</taxon>
        <taxon>Actinomycetota</taxon>
        <taxon>Actinomycetes</taxon>
        <taxon>Kitasatosporales</taxon>
        <taxon>Streptomycetaceae</taxon>
        <taxon>Streptomyces</taxon>
    </lineage>
</organism>
<feature type="region of interest" description="Disordered" evidence="1">
    <location>
        <begin position="256"/>
        <end position="333"/>
    </location>
</feature>
<dbReference type="RefSeq" id="WP_137310810.1">
    <property type="nucleotide sequence ID" value="NZ_SZNQ01000001.1"/>
</dbReference>
<feature type="compositionally biased region" description="Basic and acidic residues" evidence="1">
    <location>
        <begin position="302"/>
        <end position="314"/>
    </location>
</feature>
<protein>
    <submittedName>
        <fullName evidence="2">ComF family protein</fullName>
    </submittedName>
</protein>
<evidence type="ECO:0000313" key="3">
    <source>
        <dbReference type="Proteomes" id="UP000305929"/>
    </source>
</evidence>
<sequence length="355" mass="35663">MRGWWREFGDLVLPTGCAGCGRARGVLCAGCREALGGAVPRRVRPVPEPPGLPAVFAAAPYGDAVRAVLLAHKERGALGLGRELGVALAGAVWVGVEEGPTPAALPLPRPRPLPPPRPLPLPLPLLLVPVPSAPAAVRSRGHDPTRRIALAAAGVLRRAGRPARVAAVLRQGRRVSDQAGLDSRQRRENLRGALVVVPGGARVLADGPVVLVDDLMTTGASLAEAARAVREAVNAVNGVNGVNGVHAVNAVHATNTGVYPDQRGSSPSGRAVRRGSGGSVRGGIGWGTAGKSGGGGGVTVEGSRRTDGDADREAGSAGGTSADGGPPRVLGGRTGGVLCAAVVAASADSFGMSRN</sequence>
<keyword evidence="3" id="KW-1185">Reference proteome</keyword>
<dbReference type="InterPro" id="IPR051910">
    <property type="entry name" value="ComF/GntX_DNA_util-trans"/>
</dbReference>
<reference evidence="2 3" key="1">
    <citation type="submission" date="2019-04" db="EMBL/GenBank/DDBJ databases">
        <title>Streptomyces lasaliensis sp. nov., an Actinomycete isolated from soil which produces the polyether antibiotic lasalocid.</title>
        <authorList>
            <person name="Erwin G."/>
            <person name="Haber C."/>
        </authorList>
    </citation>
    <scope>NUCLEOTIDE SEQUENCE [LARGE SCALE GENOMIC DNA]</scope>
    <source>
        <strain evidence="2 3">X-537</strain>
    </source>
</reference>
<dbReference type="PANTHER" id="PTHR47505">
    <property type="entry name" value="DNA UTILIZATION PROTEIN YHGH"/>
    <property type="match status" value="1"/>
</dbReference>
<evidence type="ECO:0000313" key="2">
    <source>
        <dbReference type="EMBL" id="TKT05002.1"/>
    </source>
</evidence>
<dbReference type="InterPro" id="IPR029057">
    <property type="entry name" value="PRTase-like"/>
</dbReference>
<dbReference type="Proteomes" id="UP000305929">
    <property type="component" value="Unassembled WGS sequence"/>
</dbReference>